<sequence>MVLTKNLPYKQRPLASAKTLAFPFQTITHHELPISALPRSTLAITFRIGSEEVLRQCGGFNGLCAKKPHLEHTL</sequence>
<evidence type="ECO:0000313" key="1">
    <source>
        <dbReference type="EMBL" id="CAL1381987.1"/>
    </source>
</evidence>
<reference evidence="1 2" key="1">
    <citation type="submission" date="2024-04" db="EMBL/GenBank/DDBJ databases">
        <authorList>
            <person name="Fracassetti M."/>
        </authorList>
    </citation>
    <scope>NUCLEOTIDE SEQUENCE [LARGE SCALE GENOMIC DNA]</scope>
</reference>
<accession>A0AAV2E898</accession>
<organism evidence="1 2">
    <name type="scientific">Linum trigynum</name>
    <dbReference type="NCBI Taxonomy" id="586398"/>
    <lineage>
        <taxon>Eukaryota</taxon>
        <taxon>Viridiplantae</taxon>
        <taxon>Streptophyta</taxon>
        <taxon>Embryophyta</taxon>
        <taxon>Tracheophyta</taxon>
        <taxon>Spermatophyta</taxon>
        <taxon>Magnoliopsida</taxon>
        <taxon>eudicotyledons</taxon>
        <taxon>Gunneridae</taxon>
        <taxon>Pentapetalae</taxon>
        <taxon>rosids</taxon>
        <taxon>fabids</taxon>
        <taxon>Malpighiales</taxon>
        <taxon>Linaceae</taxon>
        <taxon>Linum</taxon>
    </lineage>
</organism>
<keyword evidence="2" id="KW-1185">Reference proteome</keyword>
<dbReference type="AlphaFoldDB" id="A0AAV2E898"/>
<name>A0AAV2E898_9ROSI</name>
<protein>
    <submittedName>
        <fullName evidence="1">Uncharacterized protein</fullName>
    </submittedName>
</protein>
<evidence type="ECO:0000313" key="2">
    <source>
        <dbReference type="Proteomes" id="UP001497516"/>
    </source>
</evidence>
<gene>
    <name evidence="1" type="ORF">LTRI10_LOCUS23336</name>
</gene>
<dbReference type="Proteomes" id="UP001497516">
    <property type="component" value="Chromosome 4"/>
</dbReference>
<proteinExistence type="predicted"/>
<dbReference type="EMBL" id="OZ034817">
    <property type="protein sequence ID" value="CAL1381987.1"/>
    <property type="molecule type" value="Genomic_DNA"/>
</dbReference>